<evidence type="ECO:0000313" key="2">
    <source>
        <dbReference type="EMBL" id="KAL0431065.1"/>
    </source>
</evidence>
<reference evidence="2" key="2">
    <citation type="journal article" date="2024" name="Plant">
        <title>Genomic evolution and insights into agronomic trait innovations of Sesamum species.</title>
        <authorList>
            <person name="Miao H."/>
            <person name="Wang L."/>
            <person name="Qu L."/>
            <person name="Liu H."/>
            <person name="Sun Y."/>
            <person name="Le M."/>
            <person name="Wang Q."/>
            <person name="Wei S."/>
            <person name="Zheng Y."/>
            <person name="Lin W."/>
            <person name="Duan Y."/>
            <person name="Cao H."/>
            <person name="Xiong S."/>
            <person name="Wang X."/>
            <person name="Wei L."/>
            <person name="Li C."/>
            <person name="Ma Q."/>
            <person name="Ju M."/>
            <person name="Zhao R."/>
            <person name="Li G."/>
            <person name="Mu C."/>
            <person name="Tian Q."/>
            <person name="Mei H."/>
            <person name="Zhang T."/>
            <person name="Gao T."/>
            <person name="Zhang H."/>
        </authorList>
    </citation>
    <scope>NUCLEOTIDE SEQUENCE</scope>
    <source>
        <strain evidence="2">G02</strain>
    </source>
</reference>
<protein>
    <submittedName>
        <fullName evidence="2">Uncharacterized protein</fullName>
    </submittedName>
</protein>
<gene>
    <name evidence="2" type="ORF">Sradi_0732500</name>
</gene>
<dbReference type="AlphaFoldDB" id="A0AAW2VNN3"/>
<name>A0AAW2VNN3_SESRA</name>
<feature type="region of interest" description="Disordered" evidence="1">
    <location>
        <begin position="93"/>
        <end position="113"/>
    </location>
</feature>
<organism evidence="2">
    <name type="scientific">Sesamum radiatum</name>
    <name type="common">Black benniseed</name>
    <dbReference type="NCBI Taxonomy" id="300843"/>
    <lineage>
        <taxon>Eukaryota</taxon>
        <taxon>Viridiplantae</taxon>
        <taxon>Streptophyta</taxon>
        <taxon>Embryophyta</taxon>
        <taxon>Tracheophyta</taxon>
        <taxon>Spermatophyta</taxon>
        <taxon>Magnoliopsida</taxon>
        <taxon>eudicotyledons</taxon>
        <taxon>Gunneridae</taxon>
        <taxon>Pentapetalae</taxon>
        <taxon>asterids</taxon>
        <taxon>lamiids</taxon>
        <taxon>Lamiales</taxon>
        <taxon>Pedaliaceae</taxon>
        <taxon>Sesamum</taxon>
    </lineage>
</organism>
<proteinExistence type="predicted"/>
<evidence type="ECO:0000256" key="1">
    <source>
        <dbReference type="SAM" id="MobiDB-lite"/>
    </source>
</evidence>
<comment type="caution">
    <text evidence="2">The sequence shown here is derived from an EMBL/GenBank/DDBJ whole genome shotgun (WGS) entry which is preliminary data.</text>
</comment>
<dbReference type="EMBL" id="JACGWJ010000003">
    <property type="protein sequence ID" value="KAL0431065.1"/>
    <property type="molecule type" value="Genomic_DNA"/>
</dbReference>
<reference evidence="2" key="1">
    <citation type="submission" date="2020-06" db="EMBL/GenBank/DDBJ databases">
        <authorList>
            <person name="Li T."/>
            <person name="Hu X."/>
            <person name="Zhang T."/>
            <person name="Song X."/>
            <person name="Zhang H."/>
            <person name="Dai N."/>
            <person name="Sheng W."/>
            <person name="Hou X."/>
            <person name="Wei L."/>
        </authorList>
    </citation>
    <scope>NUCLEOTIDE SEQUENCE</scope>
    <source>
        <strain evidence="2">G02</strain>
        <tissue evidence="2">Leaf</tissue>
    </source>
</reference>
<accession>A0AAW2VNN3</accession>
<sequence length="132" mass="14409">MREMGSVVHEELISEPVVQGLVGPVKTRSDIVQAVVVARDELLGCVQNTLDHDSFHLATEVEDEITALAGEDVIQTDGDEVVRRVACHMRGRSMGDGGGSVRHSAYPNRGRMVSPPRRIAMRSTVRSAYLVD</sequence>